<proteinExistence type="predicted"/>
<dbReference type="OrthoDB" id="7018724at2"/>
<evidence type="ECO:0000313" key="1">
    <source>
        <dbReference type="EMBL" id="QGZ31437.1"/>
    </source>
</evidence>
<protein>
    <submittedName>
        <fullName evidence="1">Uncharacterized protein</fullName>
    </submittedName>
</protein>
<accession>A0A6I6LRL3</accession>
<gene>
    <name evidence="1" type="ORF">GQA94_15700</name>
</gene>
<evidence type="ECO:0000313" key="2">
    <source>
        <dbReference type="Proteomes" id="UP000438983"/>
    </source>
</evidence>
<sequence>MKRITDEAQVWADGYSFVEFERTGTGLVPYDHALHTSSPRSPSPDAELSVAERCEQGPATCMFLA</sequence>
<dbReference type="AlphaFoldDB" id="A0A6I6LRL3"/>
<reference evidence="1 2" key="1">
    <citation type="submission" date="2019-12" db="EMBL/GenBank/DDBJ databases">
        <title>Complete genome sequence of Pseudomonas stutzeri.</title>
        <authorList>
            <person name="Lim S.R."/>
            <person name="Kim J.H."/>
        </authorList>
    </citation>
    <scope>NUCLEOTIDE SEQUENCE [LARGE SCALE GENOMIC DNA]</scope>
    <source>
        <strain evidence="1 2">PM101005</strain>
    </source>
</reference>
<dbReference type="RefSeq" id="WP_158188898.1">
    <property type="nucleotide sequence ID" value="NZ_CP046902.1"/>
</dbReference>
<name>A0A6I6LRL3_STUST</name>
<dbReference type="EMBL" id="CP046902">
    <property type="protein sequence ID" value="QGZ31437.1"/>
    <property type="molecule type" value="Genomic_DNA"/>
</dbReference>
<organism evidence="1 2">
    <name type="scientific">Stutzerimonas stutzeri</name>
    <name type="common">Pseudomonas stutzeri</name>
    <dbReference type="NCBI Taxonomy" id="316"/>
    <lineage>
        <taxon>Bacteria</taxon>
        <taxon>Pseudomonadati</taxon>
        <taxon>Pseudomonadota</taxon>
        <taxon>Gammaproteobacteria</taxon>
        <taxon>Pseudomonadales</taxon>
        <taxon>Pseudomonadaceae</taxon>
        <taxon>Stutzerimonas</taxon>
    </lineage>
</organism>
<dbReference type="Proteomes" id="UP000438983">
    <property type="component" value="Chromosome"/>
</dbReference>